<evidence type="ECO:0000256" key="9">
    <source>
        <dbReference type="ARBA" id="ARBA00023237"/>
    </source>
</evidence>
<evidence type="ECO:0000256" key="6">
    <source>
        <dbReference type="ARBA" id="ARBA00023077"/>
    </source>
</evidence>
<dbReference type="Pfam" id="PF00593">
    <property type="entry name" value="TonB_dep_Rec_b-barrel"/>
    <property type="match status" value="1"/>
</dbReference>
<name>A0A420B771_SPHD1</name>
<dbReference type="Gene3D" id="2.40.170.20">
    <property type="entry name" value="TonB-dependent receptor, beta-barrel domain"/>
    <property type="match status" value="1"/>
</dbReference>
<keyword evidence="2 10" id="KW-0813">Transport</keyword>
<evidence type="ECO:0000313" key="14">
    <source>
        <dbReference type="EMBL" id="RKE52512.1"/>
    </source>
</evidence>
<dbReference type="SUPFAM" id="SSF49464">
    <property type="entry name" value="Carboxypeptidase regulatory domain-like"/>
    <property type="match status" value="1"/>
</dbReference>
<keyword evidence="8" id="KW-0675">Receptor</keyword>
<evidence type="ECO:0000256" key="4">
    <source>
        <dbReference type="ARBA" id="ARBA00022692"/>
    </source>
</evidence>
<dbReference type="FunFam" id="2.170.130.10:FF:000003">
    <property type="entry name" value="SusC/RagA family TonB-linked outer membrane protein"/>
    <property type="match status" value="1"/>
</dbReference>
<evidence type="ECO:0000313" key="15">
    <source>
        <dbReference type="Proteomes" id="UP000286246"/>
    </source>
</evidence>
<dbReference type="InterPro" id="IPR008969">
    <property type="entry name" value="CarboxyPept-like_regulatory"/>
</dbReference>
<evidence type="ECO:0000256" key="2">
    <source>
        <dbReference type="ARBA" id="ARBA00022448"/>
    </source>
</evidence>
<organism evidence="14 15">
    <name type="scientific">Sphingobacterium detergens</name>
    <dbReference type="NCBI Taxonomy" id="1145106"/>
    <lineage>
        <taxon>Bacteria</taxon>
        <taxon>Pseudomonadati</taxon>
        <taxon>Bacteroidota</taxon>
        <taxon>Sphingobacteriia</taxon>
        <taxon>Sphingobacteriales</taxon>
        <taxon>Sphingobacteriaceae</taxon>
        <taxon>Sphingobacterium</taxon>
    </lineage>
</organism>
<dbReference type="InterPro" id="IPR000531">
    <property type="entry name" value="Beta-barrel_TonB"/>
</dbReference>
<dbReference type="GO" id="GO:0015344">
    <property type="term" value="F:siderophore uptake transmembrane transporter activity"/>
    <property type="evidence" value="ECO:0007669"/>
    <property type="project" value="TreeGrafter"/>
</dbReference>
<feature type="domain" description="TonB-dependent receptor plug" evidence="13">
    <location>
        <begin position="121"/>
        <end position="227"/>
    </location>
</feature>
<dbReference type="Gene3D" id="2.60.40.1120">
    <property type="entry name" value="Carboxypeptidase-like, regulatory domain"/>
    <property type="match status" value="1"/>
</dbReference>
<evidence type="ECO:0000256" key="11">
    <source>
        <dbReference type="RuleBase" id="RU003357"/>
    </source>
</evidence>
<evidence type="ECO:0000256" key="1">
    <source>
        <dbReference type="ARBA" id="ARBA00004571"/>
    </source>
</evidence>
<dbReference type="NCBIfam" id="TIGR04057">
    <property type="entry name" value="SusC_RagA_signa"/>
    <property type="match status" value="1"/>
</dbReference>
<dbReference type="Pfam" id="PF13715">
    <property type="entry name" value="CarbopepD_reg_2"/>
    <property type="match status" value="1"/>
</dbReference>
<dbReference type="EMBL" id="RAPY01000002">
    <property type="protein sequence ID" value="RKE52512.1"/>
    <property type="molecule type" value="Genomic_DNA"/>
</dbReference>
<keyword evidence="6 11" id="KW-0798">TonB box</keyword>
<comment type="subcellular location">
    <subcellularLocation>
        <location evidence="1 10">Cell outer membrane</location>
        <topology evidence="1 10">Multi-pass membrane protein</topology>
    </subcellularLocation>
</comment>
<proteinExistence type="inferred from homology"/>
<dbReference type="PANTHER" id="PTHR30069:SF29">
    <property type="entry name" value="HEMOGLOBIN AND HEMOGLOBIN-HAPTOGLOBIN-BINDING PROTEIN 1-RELATED"/>
    <property type="match status" value="1"/>
</dbReference>
<dbReference type="NCBIfam" id="TIGR04056">
    <property type="entry name" value="OMP_RagA_SusC"/>
    <property type="match status" value="1"/>
</dbReference>
<dbReference type="Proteomes" id="UP000286246">
    <property type="component" value="Unassembled WGS sequence"/>
</dbReference>
<comment type="similarity">
    <text evidence="10 11">Belongs to the TonB-dependent receptor family.</text>
</comment>
<dbReference type="InterPro" id="IPR023997">
    <property type="entry name" value="TonB-dep_OMP_SusC/RagA_CS"/>
</dbReference>
<dbReference type="InterPro" id="IPR037066">
    <property type="entry name" value="Plug_dom_sf"/>
</dbReference>
<accession>A0A420B771</accession>
<dbReference type="SUPFAM" id="SSF56935">
    <property type="entry name" value="Porins"/>
    <property type="match status" value="1"/>
</dbReference>
<sequence length="1035" mass="113426">MHSTFKYIPIVALALSSANMNKLYAQQRSIQGKVTDANTGQALPGVSVRVSDQNKSTLTNAKGEFAISTTGKDDPFLEFSFIGYESQQLRATGGTISLALKPSSTDLDEVVVVAYGTSKRSNITGSVSTVSSKAIENRQVSSISKALEGQVPGLQSVASSGQPGTDATIRIRGIGSINASSSPLIVLDGNPYAGDISSINPNDVQSISVLKDAASSALYGSRGANGVIIITTKSGKTSGDTKINLNFTQGYSGRAVSDYEQVTTDEYFQLYWEALRNKNLSNGLSASQAATNASRTLLVDLKKNPYGSNFPQPVGVDGKLVPGAKALWDDPWKDVLQRTGVRTQGDLSFSGGGEKNTYYISGGYLNDQGMAIESGFKRYNLRANIDSKVKSWLNAGVNIAGSSTFQKYPQSEDSNTANIINFSRLVPSFYPYYERKDDGSYVEENGKRVYDFGAYRPSAASPRNNLAATLPLDKNDIRRENISARAYLEALLTKNLKLKSTYSLDYINSNTHDYANPLYGFSAETFGSVGRSSVRTVGQTWNNILTYEKQFGLHHLNVLAGQEYYAFNSSNISGNRSYFVLPGFYEPIAASQLDGFTGSSVDYKLLSFLGRLEYNYDNKYYFSGSLRTDGSSRFSPEKRWGTFWSVGGSWKLKQEDFLKDNGTINQLTLRASYGGQGNDNLGTYFAYQGLYTIANSLGKGGTYTGRLATPDLKWETNLNLNVGVDVSAFQDRVSLTVEYFDRRSKDLLFTMPMAPSTGYVGYDANIGAVKNTGIDVDIHTIPVKNDNFRWNLDLNFSHYKNKITSLPDNTKPIISGTKILRVGGSVFDFYMPEWAGVNPENGLPQWYLADKDGHNTGEKTSKYSDAGSFVAGSSLPDIVGGLQNSFTYKNFDLSALLSFSLGGQILDNDYIQLMHNGNNAGRAWSKEILNHWTPENTQTDVPKLTTDATNWTSASTRFLYSGTYARLKNVSFGYSLPGALLKRINIDKIRVFATAENLLTFYGHKGMDPEQTVNGNTYFRYPAMRTISGGIQLVF</sequence>
<dbReference type="AlphaFoldDB" id="A0A420B771"/>
<keyword evidence="15" id="KW-1185">Reference proteome</keyword>
<dbReference type="InterPro" id="IPR012910">
    <property type="entry name" value="Plug_dom"/>
</dbReference>
<evidence type="ECO:0000256" key="8">
    <source>
        <dbReference type="ARBA" id="ARBA00023170"/>
    </source>
</evidence>
<evidence type="ECO:0000259" key="13">
    <source>
        <dbReference type="Pfam" id="PF07715"/>
    </source>
</evidence>
<evidence type="ECO:0000256" key="5">
    <source>
        <dbReference type="ARBA" id="ARBA00022729"/>
    </source>
</evidence>
<dbReference type="PANTHER" id="PTHR30069">
    <property type="entry name" value="TONB-DEPENDENT OUTER MEMBRANE RECEPTOR"/>
    <property type="match status" value="1"/>
</dbReference>
<evidence type="ECO:0000259" key="12">
    <source>
        <dbReference type="Pfam" id="PF00593"/>
    </source>
</evidence>
<keyword evidence="4 10" id="KW-0812">Transmembrane</keyword>
<keyword evidence="3 10" id="KW-1134">Transmembrane beta strand</keyword>
<dbReference type="InterPro" id="IPR036942">
    <property type="entry name" value="Beta-barrel_TonB_sf"/>
</dbReference>
<evidence type="ECO:0000256" key="10">
    <source>
        <dbReference type="PROSITE-ProRule" id="PRU01360"/>
    </source>
</evidence>
<gene>
    <name evidence="14" type="ORF">DFQ12_2752</name>
</gene>
<keyword evidence="7 10" id="KW-0472">Membrane</keyword>
<evidence type="ECO:0000256" key="3">
    <source>
        <dbReference type="ARBA" id="ARBA00022452"/>
    </source>
</evidence>
<reference evidence="14 15" key="1">
    <citation type="submission" date="2018-09" db="EMBL/GenBank/DDBJ databases">
        <title>Genomic Encyclopedia of Type Strains, Phase III (KMG-III): the genomes of soil and plant-associated and newly described type strains.</title>
        <authorList>
            <person name="Whitman W."/>
        </authorList>
    </citation>
    <scope>NUCLEOTIDE SEQUENCE [LARGE SCALE GENOMIC DNA]</scope>
    <source>
        <strain evidence="14 15">CECT 7938</strain>
    </source>
</reference>
<comment type="caution">
    <text evidence="14">The sequence shown here is derived from an EMBL/GenBank/DDBJ whole genome shotgun (WGS) entry which is preliminary data.</text>
</comment>
<dbReference type="InterPro" id="IPR039426">
    <property type="entry name" value="TonB-dep_rcpt-like"/>
</dbReference>
<dbReference type="RefSeq" id="WP_208642547.1">
    <property type="nucleotide sequence ID" value="NZ_RAPY01000002.1"/>
</dbReference>
<feature type="domain" description="TonB-dependent receptor-like beta-barrel" evidence="12">
    <location>
        <begin position="439"/>
        <end position="998"/>
    </location>
</feature>
<dbReference type="PROSITE" id="PS52016">
    <property type="entry name" value="TONB_DEPENDENT_REC_3"/>
    <property type="match status" value="1"/>
</dbReference>
<dbReference type="InterPro" id="IPR023996">
    <property type="entry name" value="TonB-dep_OMP_SusC/RagA"/>
</dbReference>
<dbReference type="Gene3D" id="2.170.130.10">
    <property type="entry name" value="TonB-dependent receptor, plug domain"/>
    <property type="match status" value="1"/>
</dbReference>
<keyword evidence="5" id="KW-0732">Signal</keyword>
<dbReference type="GO" id="GO:0009279">
    <property type="term" value="C:cell outer membrane"/>
    <property type="evidence" value="ECO:0007669"/>
    <property type="project" value="UniProtKB-SubCell"/>
</dbReference>
<keyword evidence="9 10" id="KW-0998">Cell outer membrane</keyword>
<dbReference type="GO" id="GO:0044718">
    <property type="term" value="P:siderophore transmembrane transport"/>
    <property type="evidence" value="ECO:0007669"/>
    <property type="project" value="TreeGrafter"/>
</dbReference>
<dbReference type="Pfam" id="PF07715">
    <property type="entry name" value="Plug"/>
    <property type="match status" value="1"/>
</dbReference>
<protein>
    <submittedName>
        <fullName evidence="14">TonB-linked SusC/RagA family outer membrane protein</fullName>
    </submittedName>
</protein>
<evidence type="ECO:0000256" key="7">
    <source>
        <dbReference type="ARBA" id="ARBA00023136"/>
    </source>
</evidence>